<dbReference type="eggNOG" id="COG1670">
    <property type="taxonomic scope" value="Bacteria"/>
</dbReference>
<organism evidence="2 3">
    <name type="scientific">Bordetella trematum</name>
    <dbReference type="NCBI Taxonomy" id="123899"/>
    <lineage>
        <taxon>Bacteria</taxon>
        <taxon>Pseudomonadati</taxon>
        <taxon>Pseudomonadota</taxon>
        <taxon>Betaproteobacteria</taxon>
        <taxon>Burkholderiales</taxon>
        <taxon>Alcaligenaceae</taxon>
        <taxon>Bordetella</taxon>
    </lineage>
</organism>
<dbReference type="AlphaFoldDB" id="A0A157SNE6"/>
<evidence type="ECO:0000259" key="1">
    <source>
        <dbReference type="PROSITE" id="PS51186"/>
    </source>
</evidence>
<dbReference type="GO" id="GO:0008999">
    <property type="term" value="F:protein-N-terminal-alanine acetyltransferase activity"/>
    <property type="evidence" value="ECO:0007669"/>
    <property type="project" value="TreeGrafter"/>
</dbReference>
<dbReference type="InterPro" id="IPR051908">
    <property type="entry name" value="Ribosomal_N-acetyltransferase"/>
</dbReference>
<dbReference type="Gene3D" id="3.40.630.30">
    <property type="match status" value="1"/>
</dbReference>
<gene>
    <name evidence="2" type="ORF">SAMEA3906487_02961</name>
</gene>
<keyword evidence="2" id="KW-0808">Transferase</keyword>
<dbReference type="PROSITE" id="PS51186">
    <property type="entry name" value="GNAT"/>
    <property type="match status" value="1"/>
</dbReference>
<evidence type="ECO:0000313" key="3">
    <source>
        <dbReference type="Proteomes" id="UP000076825"/>
    </source>
</evidence>
<dbReference type="Proteomes" id="UP000076825">
    <property type="component" value="Chromosome 1"/>
</dbReference>
<dbReference type="RefSeq" id="WP_025517249.1">
    <property type="nucleotide sequence ID" value="NZ_CP016340.1"/>
</dbReference>
<dbReference type="EMBL" id="LT546645">
    <property type="protein sequence ID" value="SAI71905.1"/>
    <property type="molecule type" value="Genomic_DNA"/>
</dbReference>
<dbReference type="InterPro" id="IPR000182">
    <property type="entry name" value="GNAT_dom"/>
</dbReference>
<dbReference type="PATRIC" id="fig|123899.6.peg.2952"/>
<dbReference type="Pfam" id="PF13302">
    <property type="entry name" value="Acetyltransf_3"/>
    <property type="match status" value="1"/>
</dbReference>
<dbReference type="KEGG" id="btrm:SAMEA390648702961"/>
<dbReference type="OrthoDB" id="5292292at2"/>
<reference evidence="2 3" key="1">
    <citation type="submission" date="2016-04" db="EMBL/GenBank/DDBJ databases">
        <authorList>
            <consortium name="Pathogen Informatics"/>
        </authorList>
    </citation>
    <scope>NUCLEOTIDE SEQUENCE [LARGE SCALE GENOMIC DNA]</scope>
    <source>
        <strain evidence="2 3">H044680328</strain>
    </source>
</reference>
<name>A0A157SNE6_9BORD</name>
<dbReference type="GO" id="GO:0005737">
    <property type="term" value="C:cytoplasm"/>
    <property type="evidence" value="ECO:0007669"/>
    <property type="project" value="TreeGrafter"/>
</dbReference>
<feature type="domain" description="N-acetyltransferase" evidence="1">
    <location>
        <begin position="13"/>
        <end position="169"/>
    </location>
</feature>
<protein>
    <submittedName>
        <fullName evidence="2">Acetyltransferase</fullName>
    </submittedName>
</protein>
<sequence length="174" mass="19080">MSWTNTLIESERLMLRPFAASDAGEAFACITPGLTRYMDFEPAASEAAFAEVWREWLPLIASGADFTFVLRQRSDGHFLGLAGLHRCADPTPELGIWIREDHHGHGYGREAVAAVAAWAADTFGAPAFLYPVAVDNRPSRRLVEALGGQLQGPLRRRKYAAVLYRLPAASLNPA</sequence>
<dbReference type="InterPro" id="IPR016181">
    <property type="entry name" value="Acyl_CoA_acyltransferase"/>
</dbReference>
<dbReference type="PANTHER" id="PTHR43441">
    <property type="entry name" value="RIBOSOMAL-PROTEIN-SERINE ACETYLTRANSFERASE"/>
    <property type="match status" value="1"/>
</dbReference>
<proteinExistence type="predicted"/>
<dbReference type="STRING" id="123899.SAMEA3906487_02961"/>
<evidence type="ECO:0000313" key="2">
    <source>
        <dbReference type="EMBL" id="SAI71905.1"/>
    </source>
</evidence>
<dbReference type="PANTHER" id="PTHR43441:SF10">
    <property type="entry name" value="ACETYLTRANSFERASE"/>
    <property type="match status" value="1"/>
</dbReference>
<dbReference type="GO" id="GO:1990189">
    <property type="term" value="F:protein N-terminal-serine acetyltransferase activity"/>
    <property type="evidence" value="ECO:0007669"/>
    <property type="project" value="TreeGrafter"/>
</dbReference>
<keyword evidence="3" id="KW-1185">Reference proteome</keyword>
<dbReference type="GeneID" id="56589788"/>
<dbReference type="SUPFAM" id="SSF55729">
    <property type="entry name" value="Acyl-CoA N-acyltransferases (Nat)"/>
    <property type="match status" value="1"/>
</dbReference>
<accession>A0A157SNE6</accession>